<protein>
    <submittedName>
        <fullName evidence="2">Endonuclease/exonuclease/phosphatase family protein</fullName>
    </submittedName>
</protein>
<dbReference type="InterPro" id="IPR050410">
    <property type="entry name" value="CCR4/nocturin_mRNA_transcr"/>
</dbReference>
<dbReference type="GO" id="GO:0000175">
    <property type="term" value="F:3'-5'-RNA exonuclease activity"/>
    <property type="evidence" value="ECO:0007669"/>
    <property type="project" value="TreeGrafter"/>
</dbReference>
<reference evidence="2 3" key="1">
    <citation type="submission" date="2020-02" db="EMBL/GenBank/DDBJ databases">
        <title>Balneolaceae bacterium YR4-1, complete genome.</title>
        <authorList>
            <person name="Li Y."/>
            <person name="Wu S."/>
        </authorList>
    </citation>
    <scope>NUCLEOTIDE SEQUENCE [LARGE SCALE GENOMIC DNA]</scope>
    <source>
        <strain evidence="2 3">YR4-1</strain>
    </source>
</reference>
<dbReference type="SUPFAM" id="SSF56219">
    <property type="entry name" value="DNase I-like"/>
    <property type="match status" value="1"/>
</dbReference>
<name>A0A6M1SWR9_9BACT</name>
<keyword evidence="2" id="KW-0255">Endonuclease</keyword>
<dbReference type="Pfam" id="PF03372">
    <property type="entry name" value="Exo_endo_phos"/>
    <property type="match status" value="1"/>
</dbReference>
<dbReference type="PANTHER" id="PTHR12121">
    <property type="entry name" value="CARBON CATABOLITE REPRESSOR PROTEIN 4"/>
    <property type="match status" value="1"/>
</dbReference>
<comment type="caution">
    <text evidence="2">The sequence shown here is derived from an EMBL/GenBank/DDBJ whole genome shotgun (WGS) entry which is preliminary data.</text>
</comment>
<evidence type="ECO:0000313" key="3">
    <source>
        <dbReference type="Proteomes" id="UP000473278"/>
    </source>
</evidence>
<dbReference type="GO" id="GO:0004519">
    <property type="term" value="F:endonuclease activity"/>
    <property type="evidence" value="ECO:0007669"/>
    <property type="project" value="UniProtKB-KW"/>
</dbReference>
<keyword evidence="2" id="KW-0378">Hydrolase</keyword>
<dbReference type="CDD" id="cd09083">
    <property type="entry name" value="EEP-1"/>
    <property type="match status" value="1"/>
</dbReference>
<gene>
    <name evidence="2" type="ORF">G3570_08285</name>
</gene>
<keyword evidence="3" id="KW-1185">Reference proteome</keyword>
<dbReference type="PANTHER" id="PTHR12121:SF36">
    <property type="entry name" value="ENDONUCLEASE_EXONUCLEASE_PHOSPHATASE DOMAIN-CONTAINING PROTEIN"/>
    <property type="match status" value="1"/>
</dbReference>
<dbReference type="AlphaFoldDB" id="A0A6M1SWR9"/>
<accession>A0A6M1SWR9</accession>
<dbReference type="InterPro" id="IPR005135">
    <property type="entry name" value="Endo/exonuclease/phosphatase"/>
</dbReference>
<dbReference type="EMBL" id="JAALLT010000002">
    <property type="protein sequence ID" value="NGP76628.1"/>
    <property type="molecule type" value="Genomic_DNA"/>
</dbReference>
<dbReference type="Gene3D" id="3.60.10.10">
    <property type="entry name" value="Endonuclease/exonuclease/phosphatase"/>
    <property type="match status" value="1"/>
</dbReference>
<organism evidence="2 3">
    <name type="scientific">Halalkalibaculum roseum</name>
    <dbReference type="NCBI Taxonomy" id="2709311"/>
    <lineage>
        <taxon>Bacteria</taxon>
        <taxon>Pseudomonadati</taxon>
        <taxon>Balneolota</taxon>
        <taxon>Balneolia</taxon>
        <taxon>Balneolales</taxon>
        <taxon>Balneolaceae</taxon>
        <taxon>Halalkalibaculum</taxon>
    </lineage>
</organism>
<feature type="domain" description="Endonuclease/exonuclease/phosphatase" evidence="1">
    <location>
        <begin position="19"/>
        <end position="266"/>
    </location>
</feature>
<sequence>MVLSACSGSTSGEPLIRFMSYNIKFDDTSDTVNNWDNRKERVINLIAFYEPDFIGTQEAQLHQLQDMKKGLNKYEWIGVGRADGRSEGEFSAIYYNTERFRLVQNSDSTIWLSESPSTPSKSWDAALPRILTWGTFQEVESGKEIMVYNTHFDHIGDTARAKSAKLIVETVNSQSEDKPVVLTGDFNAIEGSIPYENLTAPTKGLKDAYYETELPHVGPLFTYDDFKVLGENERHRIDYIFVNDKVTVMRHAAISDFRDGRYPSDHLPVITDVRFK</sequence>
<evidence type="ECO:0000313" key="2">
    <source>
        <dbReference type="EMBL" id="NGP76628.1"/>
    </source>
</evidence>
<dbReference type="Proteomes" id="UP000473278">
    <property type="component" value="Unassembled WGS sequence"/>
</dbReference>
<dbReference type="InterPro" id="IPR036691">
    <property type="entry name" value="Endo/exonu/phosph_ase_sf"/>
</dbReference>
<proteinExistence type="predicted"/>
<evidence type="ECO:0000259" key="1">
    <source>
        <dbReference type="Pfam" id="PF03372"/>
    </source>
</evidence>
<keyword evidence="2" id="KW-0269">Exonuclease</keyword>
<keyword evidence="2" id="KW-0540">Nuclease</keyword>